<feature type="domain" description="PHD-type" evidence="9">
    <location>
        <begin position="249"/>
        <end position="299"/>
    </location>
</feature>
<dbReference type="InterPro" id="IPR019786">
    <property type="entry name" value="Zinc_finger_PHD-type_CS"/>
</dbReference>
<dbReference type="FunFam" id="2.60.120.650:FF:000042">
    <property type="entry name" value="Transcription factor jumonji (JmjC) domain-containing protein"/>
    <property type="match status" value="1"/>
</dbReference>
<dbReference type="GO" id="GO:0000785">
    <property type="term" value="C:chromatin"/>
    <property type="evidence" value="ECO:0007669"/>
    <property type="project" value="TreeGrafter"/>
</dbReference>
<evidence type="ECO:0000259" key="11">
    <source>
        <dbReference type="PROSITE" id="PS51183"/>
    </source>
</evidence>
<dbReference type="Proteomes" id="UP000027138">
    <property type="component" value="Unassembled WGS sequence"/>
</dbReference>
<dbReference type="SUPFAM" id="SSF46774">
    <property type="entry name" value="ARID-like"/>
    <property type="match status" value="1"/>
</dbReference>
<dbReference type="Gene3D" id="1.10.150.60">
    <property type="entry name" value="ARID DNA-binding domain"/>
    <property type="match status" value="1"/>
</dbReference>
<dbReference type="PROSITE" id="PS51184">
    <property type="entry name" value="JMJC"/>
    <property type="match status" value="1"/>
</dbReference>
<feature type="domain" description="JmjC" evidence="12">
    <location>
        <begin position="389"/>
        <end position="555"/>
    </location>
</feature>
<dbReference type="SMART" id="SM00558">
    <property type="entry name" value="JmjC"/>
    <property type="match status" value="1"/>
</dbReference>
<keyword evidence="5" id="KW-0862">Zinc</keyword>
<organism evidence="13 14">
    <name type="scientific">Jatropha curcas</name>
    <name type="common">Barbados nut</name>
    <dbReference type="NCBI Taxonomy" id="180498"/>
    <lineage>
        <taxon>Eukaryota</taxon>
        <taxon>Viridiplantae</taxon>
        <taxon>Streptophyta</taxon>
        <taxon>Embryophyta</taxon>
        <taxon>Tracheophyta</taxon>
        <taxon>Spermatophyta</taxon>
        <taxon>Magnoliopsida</taxon>
        <taxon>eudicotyledons</taxon>
        <taxon>Gunneridae</taxon>
        <taxon>Pentapetalae</taxon>
        <taxon>rosids</taxon>
        <taxon>fabids</taxon>
        <taxon>Malpighiales</taxon>
        <taxon>Euphorbiaceae</taxon>
        <taxon>Crotonoideae</taxon>
        <taxon>Jatropheae</taxon>
        <taxon>Jatropha</taxon>
    </lineage>
</organism>
<keyword evidence="4 7" id="KW-0863">Zinc-finger</keyword>
<dbReference type="SMART" id="SM00501">
    <property type="entry name" value="BRIGHT"/>
    <property type="match status" value="1"/>
</dbReference>
<evidence type="ECO:0000313" key="13">
    <source>
        <dbReference type="EMBL" id="KDP25436.1"/>
    </source>
</evidence>
<dbReference type="InterPro" id="IPR003347">
    <property type="entry name" value="JmjC_dom"/>
</dbReference>
<reference evidence="13 14" key="1">
    <citation type="journal article" date="2014" name="PLoS ONE">
        <title>Global Analysis of Gene Expression Profiles in Physic Nut (Jatropha curcas L.) Seedlings Exposed to Salt Stress.</title>
        <authorList>
            <person name="Zhang L."/>
            <person name="Zhang C."/>
            <person name="Wu P."/>
            <person name="Chen Y."/>
            <person name="Li M."/>
            <person name="Jiang H."/>
            <person name="Wu G."/>
        </authorList>
    </citation>
    <scope>NUCLEOTIDE SEQUENCE [LARGE SCALE GENOMIC DNA]</scope>
    <source>
        <strain evidence="14">cv. GZQX0401</strain>
        <tissue evidence="13">Young leaves</tissue>
    </source>
</reference>
<keyword evidence="14" id="KW-1185">Reference proteome</keyword>
<dbReference type="InterPro" id="IPR013083">
    <property type="entry name" value="Znf_RING/FYVE/PHD"/>
</dbReference>
<accession>A0A067JN65</accession>
<proteinExistence type="predicted"/>
<dbReference type="SMART" id="SM00249">
    <property type="entry name" value="PHD"/>
    <property type="match status" value="3"/>
</dbReference>
<name>A0A067JN65_JATCU</name>
<feature type="region of interest" description="Disordered" evidence="8">
    <location>
        <begin position="1762"/>
        <end position="1796"/>
    </location>
</feature>
<feature type="domain" description="JmjN" evidence="11">
    <location>
        <begin position="31"/>
        <end position="72"/>
    </location>
</feature>
<dbReference type="CDD" id="cd16100">
    <property type="entry name" value="ARID"/>
    <property type="match status" value="1"/>
</dbReference>
<keyword evidence="2" id="KW-0479">Metal-binding</keyword>
<feature type="region of interest" description="Disordered" evidence="8">
    <location>
        <begin position="1809"/>
        <end position="1839"/>
    </location>
</feature>
<dbReference type="GO" id="GO:0032452">
    <property type="term" value="F:histone demethylase activity"/>
    <property type="evidence" value="ECO:0007669"/>
    <property type="project" value="TreeGrafter"/>
</dbReference>
<evidence type="ECO:0000313" key="14">
    <source>
        <dbReference type="Proteomes" id="UP000027138"/>
    </source>
</evidence>
<dbReference type="SMART" id="SM01014">
    <property type="entry name" value="ARID"/>
    <property type="match status" value="1"/>
</dbReference>
<dbReference type="SMART" id="SM00545">
    <property type="entry name" value="JmjN"/>
    <property type="match status" value="1"/>
</dbReference>
<dbReference type="InterPro" id="IPR001606">
    <property type="entry name" value="ARID_dom"/>
</dbReference>
<dbReference type="PANTHER" id="PTHR10694:SF133">
    <property type="entry name" value="LYSINE-SPECIFIC DEMETHYLASE JMJ17"/>
    <property type="match status" value="1"/>
</dbReference>
<sequence length="1873" mass="213905">MGKGRPRAVEKGVLGQNLSVSSPGSVHVPPAPVYYPSEEEFKDPLEYIYKIRAEAEKYGICKIVPPKSWSPPFALNLDGFNFPTKTQAIHQLQARPASCDSKTFELEYKRFLEDHCGKKLKKRVIFEGEELDLCKLFNAVKRFGGYDKVVKEKKWGEVSKFVRSGKKISECAKHVLCQLYFEHLYDYEKYYNRLNKDATKSCKRGVQEDRKKCEDKADISASKRRRKNVDGEKVKVYNKAEKEKEEELDQICEQCRSGLHGEVMLLCDRCNKGWHIYCLSPPLKQIPPGNWYCFECLNSDKDSFGFVPGKRFTVEAFRRLADRAKRKWFGSGSASRVQMEKKFWEIVEGSAGEVEVMYGSDLDTSIYGSGFPRVNDQRPESIEPKLWDEYCSSPWNLNNLPKLKGSMLQAVHHNITGVMVPWLYIGMLFSSFCWHFEDHCFYSMNYHHWGEPKCWYSVPGHEVNAFEKVMRNSLPDLFDAQPDLLFQLVTMLNPSVLQENGVPVYSVLQEPGNFVITFPRSYHGGFNFGLNCAEAVNFAPADWLPHGGFGADRYQMYHKTAVLSHEELLCVVAKFQGNCDDKVSPYLKKELLRIYTKEKSRRERLWRSGIVKSSPMLARKCPEYVGTEEDPTCIICKQYLYLSAVVCHCRPSAYVCLAHWEHICECKSSRLRLLYRHTLAELYDLVLTADKFGSEERSQSNSLQRQSSRSNEMNVLTKKVKGGHVSLAQLAEQWLLRSSKVFQNPYSGDAFATLLKEAEQFLWAGSEMDSVRDMTKNLTVAHKWAEGIRDSLSRIEKWSCCGESDFERVQMEYINELLSFDPVPCNEPGHLRLKKHAEEARLLIQEIDSALSSCSKISDLDSLYSRACDFPIYIKESEKLLRKISPAKAWIENARKCISEKSSAAVDIDFLYKLKSEISELQVELPEVGMLLDLSRQAELCKGCCSVILKSPSCLKDVEVLLQEWGKFTVKVPELMLLKQYHLDAVSWIARYDDLLVNAHEREEQDIVVNELKCLLKDGASLKIQVDKLSVLEVELKKACCRQKAMKAHESKMPLDFIQQLMMDATVLQIENEKLFVDISGVLATALSWEERAVKVLEHKAQMSDFEDIIRSAADISVILPSLEDVKDAVVVAKCWLKNSEAFLRSSSVESGYCSLLKLEALKELILQSKLLKITLAEQRMLEMVLKNCEEWEQVASSALQDAGCILGTSFVGDGKTIDLTARIGHLVAQMESIIKAGISLGFDFLGLPELQNACSVLQWCSRALSFYYAAPSLEDVESLMETSEKLSVACTCSSLWSSLIDGVKWLRKALEVISLPSNFQRCKLSEAEEVLVKSERINVSFPIVVDQLVNAIEKHKLWREQVDQFFHLNFEERSWSQILKLKELGEASAFACSELDMILSEVEKVEKWKQRLVETVGILVDDQNPLLGSLQKIKQSLDTSCYILGKLQNFKARKLFMCCSSYHEDQEFLNCSACKDCYHLQCLEPASLEKNNVEFYICPYCCCLEDPSMVQNEVLFLRFGGSQPELSMLIKLLSDAEHLSIGIQERDALQQIVEQALECKTCLREILDFEASYLHEDLNVISKKIIIALKAAHMAGVYEKEVNYGLEMALARNSWRVKAKRLLDGAQKPAMQQIQQHTKEGLALNIPPEDYFRQKLIELKHIGLQWADRAEKVALDSGNLGLDHVFELLSEGENLPVSLEKELKLLKSRSMLYCICRKPYDDRAKVTCDRCDEWYHIDCVNILYLPKIYVCAACDPQQELSTSQQMDNERATSSKFVEPKTPSPTHTIPRKKPKETDYSIAQEMLSVGNSSNSTSNRSSGIDRLWWPNSNNSTSNRSSGIDRLWWRNRKPFRRAARKRAELESLSPFFHIQQ</sequence>
<evidence type="ECO:0000259" key="10">
    <source>
        <dbReference type="PROSITE" id="PS51011"/>
    </source>
</evidence>
<comment type="subcellular location">
    <subcellularLocation>
        <location evidence="1">Nucleus</location>
    </subcellularLocation>
</comment>
<evidence type="ECO:0000259" key="9">
    <source>
        <dbReference type="PROSITE" id="PS50016"/>
    </source>
</evidence>
<dbReference type="SUPFAM" id="SSF51197">
    <property type="entry name" value="Clavaminate synthase-like"/>
    <property type="match status" value="1"/>
</dbReference>
<dbReference type="Pfam" id="PF00628">
    <property type="entry name" value="PHD"/>
    <property type="match status" value="1"/>
</dbReference>
<dbReference type="Pfam" id="PF08429">
    <property type="entry name" value="PLU-1"/>
    <property type="match status" value="2"/>
</dbReference>
<evidence type="ECO:0000256" key="4">
    <source>
        <dbReference type="ARBA" id="ARBA00022771"/>
    </source>
</evidence>
<dbReference type="Pfam" id="PF01388">
    <property type="entry name" value="ARID"/>
    <property type="match status" value="1"/>
</dbReference>
<dbReference type="InterPro" id="IPR036431">
    <property type="entry name" value="ARID_dom_sf"/>
</dbReference>
<dbReference type="PROSITE" id="PS51183">
    <property type="entry name" value="JMJN"/>
    <property type="match status" value="1"/>
</dbReference>
<evidence type="ECO:0000256" key="6">
    <source>
        <dbReference type="ARBA" id="ARBA00023242"/>
    </source>
</evidence>
<dbReference type="Gene3D" id="3.30.40.10">
    <property type="entry name" value="Zinc/RING finger domain, C3HC4 (zinc finger)"/>
    <property type="match status" value="1"/>
</dbReference>
<gene>
    <name evidence="13" type="ORF">JCGZ_20592</name>
</gene>
<feature type="domain" description="ARID" evidence="10">
    <location>
        <begin position="98"/>
        <end position="192"/>
    </location>
</feature>
<dbReference type="InterPro" id="IPR019787">
    <property type="entry name" value="Znf_PHD-finger"/>
</dbReference>
<dbReference type="OrthoDB" id="1678912at2759"/>
<dbReference type="GO" id="GO:0010468">
    <property type="term" value="P:regulation of gene expression"/>
    <property type="evidence" value="ECO:0007669"/>
    <property type="project" value="TreeGrafter"/>
</dbReference>
<dbReference type="SUPFAM" id="SSF57903">
    <property type="entry name" value="FYVE/PHD zinc finger"/>
    <property type="match status" value="3"/>
</dbReference>
<keyword evidence="6" id="KW-0539">Nucleus</keyword>
<dbReference type="PROSITE" id="PS50016">
    <property type="entry name" value="ZF_PHD_2"/>
    <property type="match status" value="1"/>
</dbReference>
<dbReference type="GO" id="GO:0008270">
    <property type="term" value="F:zinc ion binding"/>
    <property type="evidence" value="ECO:0007669"/>
    <property type="project" value="UniProtKB-KW"/>
</dbReference>
<evidence type="ECO:0000256" key="7">
    <source>
        <dbReference type="PROSITE-ProRule" id="PRU00146"/>
    </source>
</evidence>
<keyword evidence="3" id="KW-0677">Repeat</keyword>
<feature type="compositionally biased region" description="Low complexity" evidence="8">
    <location>
        <begin position="1809"/>
        <end position="1820"/>
    </location>
</feature>
<dbReference type="Pfam" id="PF02928">
    <property type="entry name" value="zf-C5HC2"/>
    <property type="match status" value="1"/>
</dbReference>
<evidence type="ECO:0000259" key="12">
    <source>
        <dbReference type="PROSITE" id="PS51184"/>
    </source>
</evidence>
<dbReference type="FunFam" id="2.60.120.650:FF:000078">
    <property type="entry name" value="Predicted protein"/>
    <property type="match status" value="1"/>
</dbReference>
<dbReference type="CDD" id="cd15543">
    <property type="entry name" value="PHD_RSF1"/>
    <property type="match status" value="1"/>
</dbReference>
<dbReference type="GO" id="GO:0005634">
    <property type="term" value="C:nucleus"/>
    <property type="evidence" value="ECO:0007669"/>
    <property type="project" value="UniProtKB-SubCell"/>
</dbReference>
<dbReference type="EMBL" id="KK914993">
    <property type="protein sequence ID" value="KDP25436.1"/>
    <property type="molecule type" value="Genomic_DNA"/>
</dbReference>
<dbReference type="Pfam" id="PF02373">
    <property type="entry name" value="JmjC"/>
    <property type="match status" value="1"/>
</dbReference>
<dbReference type="PANTHER" id="PTHR10694">
    <property type="entry name" value="LYSINE-SPECIFIC DEMETHYLASE"/>
    <property type="match status" value="1"/>
</dbReference>
<evidence type="ECO:0000256" key="5">
    <source>
        <dbReference type="ARBA" id="ARBA00022833"/>
    </source>
</evidence>
<dbReference type="InterPro" id="IPR001965">
    <property type="entry name" value="Znf_PHD"/>
</dbReference>
<dbReference type="STRING" id="180498.A0A067JN65"/>
<dbReference type="Gene3D" id="2.60.120.650">
    <property type="entry name" value="Cupin"/>
    <property type="match status" value="2"/>
</dbReference>
<dbReference type="InterPro" id="IPR013637">
    <property type="entry name" value="Lys_sp_deMease-like_dom"/>
</dbReference>
<feature type="compositionally biased region" description="Low complexity" evidence="8">
    <location>
        <begin position="1829"/>
        <end position="1839"/>
    </location>
</feature>
<evidence type="ECO:0000256" key="2">
    <source>
        <dbReference type="ARBA" id="ARBA00022723"/>
    </source>
</evidence>
<dbReference type="InterPro" id="IPR004198">
    <property type="entry name" value="Znf_C5HC2"/>
</dbReference>
<evidence type="ECO:0000256" key="3">
    <source>
        <dbReference type="ARBA" id="ARBA00022737"/>
    </source>
</evidence>
<dbReference type="CDD" id="cd15489">
    <property type="entry name" value="PHD_SF"/>
    <property type="match status" value="1"/>
</dbReference>
<evidence type="ECO:0000256" key="8">
    <source>
        <dbReference type="SAM" id="MobiDB-lite"/>
    </source>
</evidence>
<dbReference type="GO" id="GO:0003677">
    <property type="term" value="F:DNA binding"/>
    <property type="evidence" value="ECO:0007669"/>
    <property type="project" value="InterPro"/>
</dbReference>
<evidence type="ECO:0000256" key="1">
    <source>
        <dbReference type="ARBA" id="ARBA00004123"/>
    </source>
</evidence>
<dbReference type="InterPro" id="IPR003349">
    <property type="entry name" value="JmjN"/>
</dbReference>
<dbReference type="PROSITE" id="PS01359">
    <property type="entry name" value="ZF_PHD_1"/>
    <property type="match status" value="2"/>
</dbReference>
<dbReference type="PROSITE" id="PS51011">
    <property type="entry name" value="ARID"/>
    <property type="match status" value="1"/>
</dbReference>
<protein>
    <submittedName>
        <fullName evidence="13">Uncharacterized protein</fullName>
    </submittedName>
</protein>
<dbReference type="KEGG" id="jcu:105645808"/>
<dbReference type="InterPro" id="IPR011011">
    <property type="entry name" value="Znf_FYVE_PHD"/>
</dbReference>
<dbReference type="Pfam" id="PF02375">
    <property type="entry name" value="JmjN"/>
    <property type="match status" value="1"/>
</dbReference>